<proteinExistence type="predicted"/>
<feature type="domain" description="A-factor biosynthesis hotdog" evidence="1">
    <location>
        <begin position="125"/>
        <end position="249"/>
    </location>
</feature>
<dbReference type="Proteomes" id="UP001500483">
    <property type="component" value="Unassembled WGS sequence"/>
</dbReference>
<evidence type="ECO:0000313" key="4">
    <source>
        <dbReference type="Proteomes" id="UP001500483"/>
    </source>
</evidence>
<dbReference type="EMBL" id="BAAAYK010000037">
    <property type="protein sequence ID" value="GAA3354558.1"/>
    <property type="molecule type" value="Genomic_DNA"/>
</dbReference>
<accession>A0ABP6S2E1</accession>
<reference evidence="4" key="2">
    <citation type="journal article" date="2019" name="Int. J. Syst. Evol. Microbiol.">
        <title>The Global Catalogue of Microorganisms (GCM) 10K type strain sequencing project: providing services to taxonomists for standard genome sequencing and annotation.</title>
        <authorList>
            <consortium name="The Broad Institute Genomics Platform"/>
            <consortium name="The Broad Institute Genome Sequencing Center for Infectious Disease"/>
            <person name="Wu L."/>
            <person name="Ma J."/>
        </authorList>
    </citation>
    <scope>NUCLEOTIDE SEQUENCE [LARGE SCALE GENOMIC DNA]</scope>
    <source>
        <strain evidence="4">JCM 9687</strain>
    </source>
</reference>
<name>A0ABP6S2E1_9PSEU</name>
<reference evidence="3" key="1">
    <citation type="journal article" date="2014" name="Int. J. Syst. Evol. Microbiol.">
        <title>Complete genome of a new Firmicutes species belonging to the dominant human colonic microbiota ('Ruminococcus bicirculans') reveals two chromosomes and a selective capacity to utilize plant glucans.</title>
        <authorList>
            <consortium name="NISC Comparative Sequencing Program"/>
            <person name="Wegmann U."/>
            <person name="Louis P."/>
            <person name="Goesmann A."/>
            <person name="Henrissat B."/>
            <person name="Duncan S.H."/>
            <person name="Flint H.J."/>
        </authorList>
    </citation>
    <scope>NUCLEOTIDE SEQUENCE</scope>
    <source>
        <strain evidence="3">JCM 9687</strain>
    </source>
</reference>
<sequence length="269" mass="29809">MSVTIDSVVHTMIGSMVSDPTDAFFFDHPLDHLPAMLLLDGIAGLASASPGRVAELAVEFHHFCELDRPVEVLMSSPATDGERWDAYCSSGGLVVADGNVSLRDHHDPPPPGPVLPAPVPVDRELVHRHRTENVAIGDFTGDDSGCTARILDFAPDHALRRRDPRHRSALELVESARQLITLVGHQVWDVAHDWKYVLNGVRHEQRRPVAATEDVRLRTTTMTMRRKRVEFAVDLLAAGDVIGSVRLTGMIVPPRVYDHLRWANREAAR</sequence>
<dbReference type="EMBL" id="BAAAYK010000038">
    <property type="protein sequence ID" value="GAA3366184.1"/>
    <property type="molecule type" value="Genomic_DNA"/>
</dbReference>
<dbReference type="InterPro" id="IPR005509">
    <property type="entry name" value="AfsA_hotdog_dom"/>
</dbReference>
<reference evidence="3" key="3">
    <citation type="submission" date="2023-12" db="EMBL/GenBank/DDBJ databases">
        <authorList>
            <person name="Sun Q."/>
            <person name="Inoue M."/>
        </authorList>
    </citation>
    <scope>NUCLEOTIDE SEQUENCE</scope>
    <source>
        <strain evidence="3">JCM 9687</strain>
    </source>
</reference>
<comment type="caution">
    <text evidence="3">The sequence shown here is derived from an EMBL/GenBank/DDBJ whole genome shotgun (WGS) entry which is preliminary data.</text>
</comment>
<protein>
    <recommendedName>
        <fullName evidence="1">A-factor biosynthesis hotdog domain-containing protein</fullName>
    </recommendedName>
</protein>
<dbReference type="Pfam" id="PF03756">
    <property type="entry name" value="AfsA"/>
    <property type="match status" value="1"/>
</dbReference>
<dbReference type="RefSeq" id="WP_258342736.1">
    <property type="nucleotide sequence ID" value="NZ_BAAAYK010000037.1"/>
</dbReference>
<organism evidence="3 4">
    <name type="scientific">Saccharopolyspora gregorii</name>
    <dbReference type="NCBI Taxonomy" id="33914"/>
    <lineage>
        <taxon>Bacteria</taxon>
        <taxon>Bacillati</taxon>
        <taxon>Actinomycetota</taxon>
        <taxon>Actinomycetes</taxon>
        <taxon>Pseudonocardiales</taxon>
        <taxon>Pseudonocardiaceae</taxon>
        <taxon>Saccharopolyspora</taxon>
    </lineage>
</organism>
<evidence type="ECO:0000313" key="2">
    <source>
        <dbReference type="EMBL" id="GAA3354558.1"/>
    </source>
</evidence>
<evidence type="ECO:0000259" key="1">
    <source>
        <dbReference type="Pfam" id="PF03756"/>
    </source>
</evidence>
<gene>
    <name evidence="2" type="ORF">GCM10020366_11630</name>
    <name evidence="3" type="ORF">GCM10020366_69050</name>
</gene>
<evidence type="ECO:0000313" key="3">
    <source>
        <dbReference type="EMBL" id="GAA3366184.1"/>
    </source>
</evidence>
<keyword evidence="4" id="KW-1185">Reference proteome</keyword>